<dbReference type="OrthoDB" id="2151789at2759"/>
<keyword evidence="4" id="KW-0560">Oxidoreductase</keyword>
<name>A0A2T3B0H2_AMORE</name>
<keyword evidence="2" id="KW-0285">Flavoprotein</keyword>
<keyword evidence="3" id="KW-0274">FAD</keyword>
<evidence type="ECO:0000256" key="4">
    <source>
        <dbReference type="ARBA" id="ARBA00023002"/>
    </source>
</evidence>
<accession>A0A2T3B0H2</accession>
<dbReference type="Gene3D" id="3.30.465.10">
    <property type="match status" value="1"/>
</dbReference>
<proteinExistence type="inferred from homology"/>
<dbReference type="InterPro" id="IPR036318">
    <property type="entry name" value="FAD-bd_PCMH-like_sf"/>
</dbReference>
<dbReference type="InterPro" id="IPR016166">
    <property type="entry name" value="FAD-bd_PCMH"/>
</dbReference>
<dbReference type="SUPFAM" id="SSF56176">
    <property type="entry name" value="FAD-binding/transporter-associated domain-like"/>
    <property type="match status" value="1"/>
</dbReference>
<gene>
    <name evidence="6" type="ORF">M430DRAFT_19864</name>
</gene>
<evidence type="ECO:0000256" key="1">
    <source>
        <dbReference type="ARBA" id="ARBA00005466"/>
    </source>
</evidence>
<dbReference type="GeneID" id="36572251"/>
<sequence length="469" mass="50099">MGSTCACNILSFLFRDNVLHPGSAEYNTQATAYFDLREDLSPKCVFVPTSENDLAKGVVTLDICQSQFAIRGGGHMPVPGAANTDGGVLIALSAFTNITIAADHKSVQAGPALNWYDLYSALEPYGLIAIGGRLKTIGIAGLSIGGGISYFSAKYGFAMDNIIAYDVVLASGQVVTATATSHSDLFWALKGGGSNFGIVTKFTFATYEAPLVSTMIGYFGEPTVPEFIQAVYDLAIYQDQVDTGAGGVFYVGYAAATGMQPLTLAAQIGNETKPAVFENFTAIPSEFSSYNVMTLAQWTGSLDTPFQASRNLFGAHSIVADNETMQSMYAAYKIATAEMADVPGFIAELLFQPIPKSANTIAATNGIGNTWGMDDSKAYIYWGVFTAWSNAADDEKVKTWSENFVEQLHAANVAAGTAIDFMYLNDCSDDQKPFTGLPPANLAKLKAIRAKYDPTLVFKRLSTGGYKLD</sequence>
<dbReference type="InParanoid" id="A0A2T3B0H2"/>
<evidence type="ECO:0000313" key="7">
    <source>
        <dbReference type="Proteomes" id="UP000241818"/>
    </source>
</evidence>
<comment type="similarity">
    <text evidence="1">Belongs to the oxygen-dependent FAD-linked oxidoreductase family.</text>
</comment>
<feature type="domain" description="FAD-binding PCMH-type" evidence="5">
    <location>
        <begin position="38"/>
        <end position="209"/>
    </location>
</feature>
<dbReference type="Proteomes" id="UP000241818">
    <property type="component" value="Unassembled WGS sequence"/>
</dbReference>
<dbReference type="STRING" id="857342.A0A2T3B0H2"/>
<dbReference type="Pfam" id="PF01565">
    <property type="entry name" value="FAD_binding_4"/>
    <property type="match status" value="1"/>
</dbReference>
<dbReference type="GO" id="GO:0016491">
    <property type="term" value="F:oxidoreductase activity"/>
    <property type="evidence" value="ECO:0007669"/>
    <property type="project" value="UniProtKB-KW"/>
</dbReference>
<organism evidence="6 7">
    <name type="scientific">Amorphotheca resinae ATCC 22711</name>
    <dbReference type="NCBI Taxonomy" id="857342"/>
    <lineage>
        <taxon>Eukaryota</taxon>
        <taxon>Fungi</taxon>
        <taxon>Dikarya</taxon>
        <taxon>Ascomycota</taxon>
        <taxon>Pezizomycotina</taxon>
        <taxon>Leotiomycetes</taxon>
        <taxon>Helotiales</taxon>
        <taxon>Amorphothecaceae</taxon>
        <taxon>Amorphotheca</taxon>
    </lineage>
</organism>
<evidence type="ECO:0000313" key="6">
    <source>
        <dbReference type="EMBL" id="PSS16894.1"/>
    </source>
</evidence>
<evidence type="ECO:0000256" key="3">
    <source>
        <dbReference type="ARBA" id="ARBA00022827"/>
    </source>
</evidence>
<dbReference type="PANTHER" id="PTHR42973">
    <property type="entry name" value="BINDING OXIDOREDUCTASE, PUTATIVE (AFU_ORTHOLOGUE AFUA_1G17690)-RELATED"/>
    <property type="match status" value="1"/>
</dbReference>
<dbReference type="PROSITE" id="PS51387">
    <property type="entry name" value="FAD_PCMH"/>
    <property type="match status" value="1"/>
</dbReference>
<dbReference type="EMBL" id="KZ679012">
    <property type="protein sequence ID" value="PSS16894.1"/>
    <property type="molecule type" value="Genomic_DNA"/>
</dbReference>
<dbReference type="InterPro" id="IPR016169">
    <property type="entry name" value="FAD-bd_PCMH_sub2"/>
</dbReference>
<reference evidence="6 7" key="1">
    <citation type="journal article" date="2018" name="New Phytol.">
        <title>Comparative genomics and transcriptomics depict ericoid mycorrhizal fungi as versatile saprotrophs and plant mutualists.</title>
        <authorList>
            <person name="Martino E."/>
            <person name="Morin E."/>
            <person name="Grelet G.A."/>
            <person name="Kuo A."/>
            <person name="Kohler A."/>
            <person name="Daghino S."/>
            <person name="Barry K.W."/>
            <person name="Cichocki N."/>
            <person name="Clum A."/>
            <person name="Dockter R.B."/>
            <person name="Hainaut M."/>
            <person name="Kuo R.C."/>
            <person name="LaButti K."/>
            <person name="Lindahl B.D."/>
            <person name="Lindquist E.A."/>
            <person name="Lipzen A."/>
            <person name="Khouja H.R."/>
            <person name="Magnuson J."/>
            <person name="Murat C."/>
            <person name="Ohm R.A."/>
            <person name="Singer S.W."/>
            <person name="Spatafora J.W."/>
            <person name="Wang M."/>
            <person name="Veneault-Fourrey C."/>
            <person name="Henrissat B."/>
            <person name="Grigoriev I.V."/>
            <person name="Martin F.M."/>
            <person name="Perotto S."/>
        </authorList>
    </citation>
    <scope>NUCLEOTIDE SEQUENCE [LARGE SCALE GENOMIC DNA]</scope>
    <source>
        <strain evidence="6 7">ATCC 22711</strain>
    </source>
</reference>
<dbReference type="PANTHER" id="PTHR42973:SF53">
    <property type="entry name" value="FAD-BINDING PCMH-TYPE DOMAIN-CONTAINING PROTEIN-RELATED"/>
    <property type="match status" value="1"/>
</dbReference>
<dbReference type="GO" id="GO:0071949">
    <property type="term" value="F:FAD binding"/>
    <property type="evidence" value="ECO:0007669"/>
    <property type="project" value="InterPro"/>
</dbReference>
<evidence type="ECO:0000256" key="2">
    <source>
        <dbReference type="ARBA" id="ARBA00022630"/>
    </source>
</evidence>
<dbReference type="InterPro" id="IPR050416">
    <property type="entry name" value="FAD-linked_Oxidoreductase"/>
</dbReference>
<dbReference type="InterPro" id="IPR006094">
    <property type="entry name" value="Oxid_FAD_bind_N"/>
</dbReference>
<keyword evidence="7" id="KW-1185">Reference proteome</keyword>
<protein>
    <recommendedName>
        <fullName evidence="5">FAD-binding PCMH-type domain-containing protein</fullName>
    </recommendedName>
</protein>
<evidence type="ECO:0000259" key="5">
    <source>
        <dbReference type="PROSITE" id="PS51387"/>
    </source>
</evidence>
<dbReference type="RefSeq" id="XP_024720402.1">
    <property type="nucleotide sequence ID" value="XM_024864170.1"/>
</dbReference>
<dbReference type="AlphaFoldDB" id="A0A2T3B0H2"/>